<protein>
    <submittedName>
        <fullName evidence="1">Uncharacterized protein</fullName>
    </submittedName>
</protein>
<dbReference type="VEuPathDB" id="FungiDB:BTJ68_08631"/>
<organism evidence="1 2">
    <name type="scientific">Hortaea werneckii</name>
    <name type="common">Black yeast</name>
    <name type="synonym">Cladosporium werneckii</name>
    <dbReference type="NCBI Taxonomy" id="91943"/>
    <lineage>
        <taxon>Eukaryota</taxon>
        <taxon>Fungi</taxon>
        <taxon>Dikarya</taxon>
        <taxon>Ascomycota</taxon>
        <taxon>Pezizomycotina</taxon>
        <taxon>Dothideomycetes</taxon>
        <taxon>Dothideomycetidae</taxon>
        <taxon>Mycosphaerellales</taxon>
        <taxon>Teratosphaeriaceae</taxon>
        <taxon>Hortaea</taxon>
    </lineage>
</organism>
<dbReference type="AlphaFoldDB" id="A0A3M7H8S4"/>
<gene>
    <name evidence="1" type="ORF">D0862_03511</name>
</gene>
<accession>A0A3M7H8S4</accession>
<sequence>MPCIATSGAIAISTSKEAGGKQQDQEICKAFVKIQGHRPFPHSICHTTSAKVIFPLLPPSLARFYNFESERWQPPAFLDTTILDNIRRQSPITDIMTATQADSDDYQHWPDDESLLQAPPTAAAGFDTHNGLRSHYYAAPPAKSTVSAASTKVSSRISKASKGTSLKAASEKTLVEKAVSEKAASVKAPTEVSQAKAAASPKILPYPQEQHFPAQFQAFHPYAQFQPFTTYPPMQQYTYAQLPGTVPYGVPAYYPYPPQPMPAMPGFPQYAYPPAAAYVYQPPYTAPQPTEWKGRTKAEVDEDNMKIAAKEDAYGKRKIQPVGVKEDQMFWVVELDGSHTLRTFLDIKELKGDFKKDPRYEDAYYFVREAEEEAKEETTD</sequence>
<evidence type="ECO:0000313" key="2">
    <source>
        <dbReference type="Proteomes" id="UP000281468"/>
    </source>
</evidence>
<name>A0A3M7H8S4_HORWE</name>
<dbReference type="Proteomes" id="UP000281468">
    <property type="component" value="Unassembled WGS sequence"/>
</dbReference>
<comment type="caution">
    <text evidence="1">The sequence shown here is derived from an EMBL/GenBank/DDBJ whole genome shotgun (WGS) entry which is preliminary data.</text>
</comment>
<evidence type="ECO:0000313" key="1">
    <source>
        <dbReference type="EMBL" id="RMZ09749.1"/>
    </source>
</evidence>
<dbReference type="EMBL" id="QWIQ01000076">
    <property type="protein sequence ID" value="RMZ09749.1"/>
    <property type="molecule type" value="Genomic_DNA"/>
</dbReference>
<reference evidence="1 2" key="1">
    <citation type="journal article" date="2018" name="BMC Genomics">
        <title>Genomic evidence for intraspecific hybridization in a clonal and extremely halotolerant yeast.</title>
        <authorList>
            <person name="Gostincar C."/>
            <person name="Stajich J.E."/>
            <person name="Zupancic J."/>
            <person name="Zalar P."/>
            <person name="Gunde-Cimerman N."/>
        </authorList>
    </citation>
    <scope>NUCLEOTIDE SEQUENCE [LARGE SCALE GENOMIC DNA]</scope>
    <source>
        <strain evidence="1 2">EXF-171</strain>
    </source>
</reference>
<proteinExistence type="predicted"/>